<evidence type="ECO:0000256" key="1">
    <source>
        <dbReference type="ARBA" id="ARBA00002670"/>
    </source>
</evidence>
<proteinExistence type="predicted"/>
<keyword evidence="3" id="KW-0378">Hydrolase</keyword>
<reference evidence="3 4" key="1">
    <citation type="journal article" date="2013" name="J. Biotechnol.">
        <title>Establishment and interpretation of the genome sequence of the phytopathogenic fungus Rhizoctonia solani AG1-IB isolate 7/3/14.</title>
        <authorList>
            <person name="Wibberg D.W."/>
            <person name="Jelonek L.J."/>
            <person name="Rupp O.R."/>
            <person name="Hennig M.H."/>
            <person name="Eikmeyer F.E."/>
            <person name="Goesmann A.G."/>
            <person name="Hartmann A.H."/>
            <person name="Borriss R.B."/>
            <person name="Grosch R.G."/>
            <person name="Puehler A.P."/>
            <person name="Schlueter A.S."/>
        </authorList>
    </citation>
    <scope>NUCLEOTIDE SEQUENCE [LARGE SCALE GENOMIC DNA]</scope>
    <source>
        <strain evidence="4">AG1-IB / isolate 7/3/14</strain>
    </source>
</reference>
<keyword evidence="3" id="KW-0540">Nuclease</keyword>
<dbReference type="Pfam" id="PF03161">
    <property type="entry name" value="LAGLIDADG_2"/>
    <property type="match status" value="1"/>
</dbReference>
<dbReference type="InterPro" id="IPR027434">
    <property type="entry name" value="Homing_endonucl"/>
</dbReference>
<comment type="function">
    <text evidence="1">Mitochondrial DNA endonuclease involved in intron homing.</text>
</comment>
<keyword evidence="3" id="KW-0255">Endonuclease</keyword>
<feature type="domain" description="Homing endonuclease LAGLIDADG" evidence="2">
    <location>
        <begin position="30"/>
        <end position="125"/>
    </location>
</feature>
<dbReference type="EMBL" id="HF546977">
    <property type="protein sequence ID" value="CCO27478.1"/>
    <property type="molecule type" value="Genomic_DNA"/>
</dbReference>
<evidence type="ECO:0000259" key="2">
    <source>
        <dbReference type="Pfam" id="PF03161"/>
    </source>
</evidence>
<organism evidence="3 4">
    <name type="scientific">Thanatephorus cucumeris (strain AG1-IB / isolate 7/3/14)</name>
    <name type="common">Lettuce bottom rot fungus</name>
    <name type="synonym">Rhizoctonia solani</name>
    <dbReference type="NCBI Taxonomy" id="1108050"/>
    <lineage>
        <taxon>Eukaryota</taxon>
        <taxon>Fungi</taxon>
        <taxon>Dikarya</taxon>
        <taxon>Basidiomycota</taxon>
        <taxon>Agaricomycotina</taxon>
        <taxon>Agaricomycetes</taxon>
        <taxon>Cantharellales</taxon>
        <taxon>Ceratobasidiaceae</taxon>
        <taxon>Rhizoctonia</taxon>
        <taxon>Rhizoctonia solani AG-1</taxon>
    </lineage>
</organism>
<dbReference type="InterPro" id="IPR004860">
    <property type="entry name" value="LAGLIDADG_dom"/>
</dbReference>
<protein>
    <submittedName>
        <fullName evidence="3">LAGLIDADG DNA endonuclease</fullName>
    </submittedName>
</protein>
<dbReference type="GO" id="GO:0004519">
    <property type="term" value="F:endonuclease activity"/>
    <property type="evidence" value="ECO:0007669"/>
    <property type="project" value="UniProtKB-KW"/>
</dbReference>
<dbReference type="Proteomes" id="UP000012065">
    <property type="component" value="Mitochondrion MT"/>
</dbReference>
<gene>
    <name evidence="3" type="ORF">BN14_13063</name>
</gene>
<name>M5BJN0_THACB</name>
<dbReference type="AlphaFoldDB" id="M5BJN0"/>
<evidence type="ECO:0000313" key="4">
    <source>
        <dbReference type="Proteomes" id="UP000012065"/>
    </source>
</evidence>
<dbReference type="Gene3D" id="3.10.28.10">
    <property type="entry name" value="Homing endonucleases"/>
    <property type="match status" value="1"/>
</dbReference>
<sequence length="127" mass="14609">MAPVKPGDDKPRRLTTAERAQFTLSSELNEILIGLLLGDLYILKQRVNPSLTFRQGIKHEDYLRYLYDLFKDFCPSGPTIQIHTPDKRTGKVYSAIYFISYTLPCFIPLYEDFYVAGKKVVPLNIAF</sequence>
<keyword evidence="3" id="KW-0496">Mitochondrion</keyword>
<evidence type="ECO:0000313" key="3">
    <source>
        <dbReference type="EMBL" id="CCO27478.1"/>
    </source>
</evidence>
<dbReference type="SUPFAM" id="SSF55608">
    <property type="entry name" value="Homing endonucleases"/>
    <property type="match status" value="1"/>
</dbReference>
<geneLocation type="mitochondrion" evidence="3"/>
<accession>M5BJN0</accession>